<evidence type="ECO:0000313" key="2">
    <source>
        <dbReference type="Proteomes" id="UP000315295"/>
    </source>
</evidence>
<protein>
    <submittedName>
        <fullName evidence="1">Uncharacterized protein</fullName>
    </submittedName>
</protein>
<evidence type="ECO:0000313" key="1">
    <source>
        <dbReference type="EMBL" id="TQE04762.1"/>
    </source>
</evidence>
<dbReference type="AlphaFoldDB" id="A0A540N133"/>
<dbReference type="Proteomes" id="UP000315295">
    <property type="component" value="Unassembled WGS sequence"/>
</dbReference>
<organism evidence="1 2">
    <name type="scientific">Malus baccata</name>
    <name type="common">Siberian crab apple</name>
    <name type="synonym">Pyrus baccata</name>
    <dbReference type="NCBI Taxonomy" id="106549"/>
    <lineage>
        <taxon>Eukaryota</taxon>
        <taxon>Viridiplantae</taxon>
        <taxon>Streptophyta</taxon>
        <taxon>Embryophyta</taxon>
        <taxon>Tracheophyta</taxon>
        <taxon>Spermatophyta</taxon>
        <taxon>Magnoliopsida</taxon>
        <taxon>eudicotyledons</taxon>
        <taxon>Gunneridae</taxon>
        <taxon>Pentapetalae</taxon>
        <taxon>rosids</taxon>
        <taxon>fabids</taxon>
        <taxon>Rosales</taxon>
        <taxon>Rosaceae</taxon>
        <taxon>Amygdaloideae</taxon>
        <taxon>Maleae</taxon>
        <taxon>Malus</taxon>
    </lineage>
</organism>
<reference evidence="1 2" key="1">
    <citation type="journal article" date="2019" name="G3 (Bethesda)">
        <title>Sequencing of a Wild Apple (Malus baccata) Genome Unravels the Differences Between Cultivated and Wild Apple Species Regarding Disease Resistance and Cold Tolerance.</title>
        <authorList>
            <person name="Chen X."/>
        </authorList>
    </citation>
    <scope>NUCLEOTIDE SEQUENCE [LARGE SCALE GENOMIC DNA]</scope>
    <source>
        <strain evidence="2">cv. Shandingzi</strain>
        <tissue evidence="1">Leaves</tissue>
    </source>
</reference>
<name>A0A540N133_MALBA</name>
<proteinExistence type="predicted"/>
<sequence length="87" mass="10350">MAFYQDKDTWKTFALPHPMRNDKYWKYNPAAYRVRLVLVRKERRQRVDGVTGNGKPTIPRFLRFQPQSATVQPKINEDISSTLLRKI</sequence>
<comment type="caution">
    <text evidence="1">The sequence shown here is derived from an EMBL/GenBank/DDBJ whole genome shotgun (WGS) entry which is preliminary data.</text>
</comment>
<dbReference type="EMBL" id="VIEB01000134">
    <property type="protein sequence ID" value="TQE04762.1"/>
    <property type="molecule type" value="Genomic_DNA"/>
</dbReference>
<gene>
    <name evidence="1" type="ORF">C1H46_009615</name>
</gene>
<keyword evidence="2" id="KW-1185">Reference proteome</keyword>
<accession>A0A540N133</accession>